<accession>A0A9D2C593</accession>
<dbReference type="AlphaFoldDB" id="A0A9D2C593"/>
<feature type="transmembrane region" description="Helical" evidence="2">
    <location>
        <begin position="6"/>
        <end position="27"/>
    </location>
</feature>
<reference evidence="3" key="2">
    <citation type="submission" date="2021-04" db="EMBL/GenBank/DDBJ databases">
        <authorList>
            <person name="Gilroy R."/>
        </authorList>
    </citation>
    <scope>NUCLEOTIDE SEQUENCE</scope>
    <source>
        <strain evidence="3">ChiSxjej3B15-24422</strain>
    </source>
</reference>
<dbReference type="Proteomes" id="UP000824007">
    <property type="component" value="Unassembled WGS sequence"/>
</dbReference>
<dbReference type="GO" id="GO:0016787">
    <property type="term" value="F:hydrolase activity"/>
    <property type="evidence" value="ECO:0007669"/>
    <property type="project" value="UniProtKB-KW"/>
</dbReference>
<keyword evidence="2" id="KW-0472">Membrane</keyword>
<reference evidence="3" key="1">
    <citation type="journal article" date="2021" name="PeerJ">
        <title>Extensive microbial diversity within the chicken gut microbiome revealed by metagenomics and culture.</title>
        <authorList>
            <person name="Gilroy R."/>
            <person name="Ravi A."/>
            <person name="Getino M."/>
            <person name="Pursley I."/>
            <person name="Horton D.L."/>
            <person name="Alikhan N.F."/>
            <person name="Baker D."/>
            <person name="Gharbi K."/>
            <person name="Hall N."/>
            <person name="Watson M."/>
            <person name="Adriaenssens E.M."/>
            <person name="Foster-Nyarko E."/>
            <person name="Jarju S."/>
            <person name="Secka A."/>
            <person name="Antonio M."/>
            <person name="Oren A."/>
            <person name="Chaudhuri R.R."/>
            <person name="La Ragione R."/>
            <person name="Hildebrand F."/>
            <person name="Pallen M.J."/>
        </authorList>
    </citation>
    <scope>NUCLEOTIDE SEQUENCE</scope>
    <source>
        <strain evidence="3">ChiSxjej3B15-24422</strain>
    </source>
</reference>
<evidence type="ECO:0000313" key="3">
    <source>
        <dbReference type="EMBL" id="HIY59123.1"/>
    </source>
</evidence>
<feature type="coiled-coil region" evidence="1">
    <location>
        <begin position="321"/>
        <end position="348"/>
    </location>
</feature>
<comment type="caution">
    <text evidence="3">The sequence shown here is derived from an EMBL/GenBank/DDBJ whole genome shotgun (WGS) entry which is preliminary data.</text>
</comment>
<protein>
    <submittedName>
        <fullName evidence="3">SGNH/GDSL hydrolase family protein</fullName>
    </submittedName>
</protein>
<evidence type="ECO:0000256" key="1">
    <source>
        <dbReference type="SAM" id="Coils"/>
    </source>
</evidence>
<dbReference type="EMBL" id="DXDD01000003">
    <property type="protein sequence ID" value="HIY59123.1"/>
    <property type="molecule type" value="Genomic_DNA"/>
</dbReference>
<evidence type="ECO:0000313" key="4">
    <source>
        <dbReference type="Proteomes" id="UP000824007"/>
    </source>
</evidence>
<keyword evidence="3" id="KW-0378">Hydrolase</keyword>
<keyword evidence="2" id="KW-0812">Transmembrane</keyword>
<sequence>MRKKQLLQAVVFLAIFFIILTHLTYIVRTSGDLKARFAGFYAEPDYTIDAILIGSSPVYPYYAAPKIWADYGITTYPLSTNNQRPKAAVHLIEEAEKTQDPDLYIFEMRMYLAADEDLTQNMAFTRGVTDNMKYSWNRIKTINALVDDVSERYTYYFDIFKYHSNWKTIVMPSQLMAFRYEHKHPLKGHFLSDEVGPSEMADYSWVTERQAIPEDEEEVLRELLEYLKKHEMNALFIVSPNTMTYEKQAQYNYIADIIEPYGYNFLNFNDYYEETGADFATDFYDYGGHANAIGAEKYTAFLGKYLDEHYDFADKRGTPGYESWDESYERWSKELEEAKATIHERIEKKDFKVLEEAE</sequence>
<organism evidence="3 4">
    <name type="scientific">Candidatus Eisenbergiella pullistercoris</name>
    <dbReference type="NCBI Taxonomy" id="2838555"/>
    <lineage>
        <taxon>Bacteria</taxon>
        <taxon>Bacillati</taxon>
        <taxon>Bacillota</taxon>
        <taxon>Clostridia</taxon>
        <taxon>Lachnospirales</taxon>
        <taxon>Lachnospiraceae</taxon>
        <taxon>Eisenbergiella</taxon>
    </lineage>
</organism>
<gene>
    <name evidence="3" type="ORF">H9831_00340</name>
</gene>
<proteinExistence type="predicted"/>
<keyword evidence="2" id="KW-1133">Transmembrane helix</keyword>
<evidence type="ECO:0000256" key="2">
    <source>
        <dbReference type="SAM" id="Phobius"/>
    </source>
</evidence>
<keyword evidence="1" id="KW-0175">Coiled coil</keyword>
<name>A0A9D2C593_9FIRM</name>